<dbReference type="EMBL" id="CP017599">
    <property type="protein sequence ID" value="AOX00911.1"/>
    <property type="molecule type" value="Genomic_DNA"/>
</dbReference>
<gene>
    <name evidence="2" type="ORF">BJP34_16970</name>
</gene>
<proteinExistence type="predicted"/>
<keyword evidence="1" id="KW-0812">Transmembrane</keyword>
<keyword evidence="1" id="KW-1133">Transmembrane helix</keyword>
<reference evidence="3" key="1">
    <citation type="submission" date="2016-10" db="EMBL/GenBank/DDBJ databases">
        <title>Comparative genomics uncovers the prolific and rare metabolic potential of the cyanobacterial genus Moorea.</title>
        <authorList>
            <person name="Leao T."/>
            <person name="Castelao G."/>
            <person name="Korobeynikov A."/>
            <person name="Monroe E.A."/>
            <person name="Podell S."/>
            <person name="Glukhov E."/>
            <person name="Allen E."/>
            <person name="Gerwick W.H."/>
            <person name="Gerwick L."/>
        </authorList>
    </citation>
    <scope>NUCLEOTIDE SEQUENCE [LARGE SCALE GENOMIC DNA]</scope>
    <source>
        <strain evidence="3">PAL-8-15-08-1</strain>
    </source>
</reference>
<accession>A0A1D8TTD3</accession>
<dbReference type="RefSeq" id="WP_070393362.1">
    <property type="nucleotide sequence ID" value="NZ_CP017599.1"/>
</dbReference>
<evidence type="ECO:0000313" key="3">
    <source>
        <dbReference type="Proteomes" id="UP000177870"/>
    </source>
</evidence>
<evidence type="ECO:0000313" key="2">
    <source>
        <dbReference type="EMBL" id="AOX00911.1"/>
    </source>
</evidence>
<feature type="transmembrane region" description="Helical" evidence="1">
    <location>
        <begin position="95"/>
        <end position="120"/>
    </location>
</feature>
<dbReference type="AlphaFoldDB" id="A0A1D8TTD3"/>
<dbReference type="STRING" id="1458985.BJP34_16970"/>
<evidence type="ECO:0000256" key="1">
    <source>
        <dbReference type="SAM" id="Phobius"/>
    </source>
</evidence>
<protein>
    <submittedName>
        <fullName evidence="2">Uncharacterized protein</fullName>
    </submittedName>
</protein>
<organism evidence="2 3">
    <name type="scientific">Moorena producens PAL-8-15-08-1</name>
    <dbReference type="NCBI Taxonomy" id="1458985"/>
    <lineage>
        <taxon>Bacteria</taxon>
        <taxon>Bacillati</taxon>
        <taxon>Cyanobacteriota</taxon>
        <taxon>Cyanophyceae</taxon>
        <taxon>Coleofasciculales</taxon>
        <taxon>Coleofasciculaceae</taxon>
        <taxon>Moorena</taxon>
    </lineage>
</organism>
<feature type="transmembrane region" description="Helical" evidence="1">
    <location>
        <begin position="219"/>
        <end position="237"/>
    </location>
</feature>
<dbReference type="OrthoDB" id="532366at2"/>
<keyword evidence="1" id="KW-0472">Membrane</keyword>
<dbReference type="KEGG" id="mpro:BJP34_16970"/>
<dbReference type="NCBIfam" id="NF038305">
    <property type="entry name" value="HpsJ_fam"/>
    <property type="match status" value="1"/>
</dbReference>
<dbReference type="Proteomes" id="UP000177870">
    <property type="component" value="Chromosome"/>
</dbReference>
<sequence>MTKLDGNKLTESVEDIRQFNFSVLRSATLLHWIGYGLLVLTVFDVVETLIPPNFMNPAWELQTIGALVERVPVPLLGLALVFYGERHGRERWEVLVVKVLSWLALVLGVLYFLLIPLGIINTVRINKQASTQITTQVNRGMTQFQQVKDALEKVNTEAEMEKLLASLSSEGSTPDINNSQELERVKEQLASFIARGEQRIQNQAQSSLSSRRLGLFKSAVKWNLGALVSGALFITIWKSTPWARRKG</sequence>
<name>A0A1D8TTD3_9CYAN</name>
<dbReference type="InterPro" id="IPR047709">
    <property type="entry name" value="HpsJ-like"/>
</dbReference>
<feature type="transmembrane region" description="Helical" evidence="1">
    <location>
        <begin position="21"/>
        <end position="43"/>
    </location>
</feature>